<feature type="domain" description="F-box" evidence="1">
    <location>
        <begin position="1"/>
        <end position="44"/>
    </location>
</feature>
<dbReference type="Proteomes" id="UP001365542">
    <property type="component" value="Unassembled WGS sequence"/>
</dbReference>
<dbReference type="InterPro" id="IPR036047">
    <property type="entry name" value="F-box-like_dom_sf"/>
</dbReference>
<dbReference type="Pfam" id="PF00646">
    <property type="entry name" value="F-box"/>
    <property type="match status" value="1"/>
</dbReference>
<proteinExistence type="predicted"/>
<gene>
    <name evidence="2" type="ORF">TWF694_006472</name>
</gene>
<sequence>MESLPTELIRRIASLTPYPTIFSLSLVSHRLRLAVHDWQVYKAVIDNRIHQTVISDEPSAKNVSQVLDSLGIDVDKWARNPINSSLPTDLCAKYAYADYKCFTLLEKSFGADTDTKVLEDFARWGGVMASRGHPIIHLLGHTDIRHSFSIVPPAATATDVYIREFSLACYCMSGNRSQLHCDEGDPPNHYSNLSDLQPVSPLVHEILIRTWLKLQEKLWTHHHKRIFLMADVASRNQARRANYRTLQIEGTTLPRTKEAIDASYAISSNQSSNYTSEKLWSAINLHIFYVQVAGFLAYHYNKFITSPNRRFTGASDYFLGVDDGEPQDDEDYDPRQIKQTPSGFEIPFESFMKLPEPFGDPADFVWCHLEIMTSKEFLEDGEWMGFYTYREYNRFDPAMFGLKFKVVEPGEYEISRDDCTDDYDPNEWKTIDTENAEVVHITAAGEDGVGEFKLFGQILRNTGKFVFTKIYVRDHDGGKQKGPKWDWLGFMTPFGMVGMWGVHEAYCELWIWKESWYGDSDEKELANQLSNTL</sequence>
<dbReference type="SUPFAM" id="SSF81383">
    <property type="entry name" value="F-box domain"/>
    <property type="match status" value="1"/>
</dbReference>
<dbReference type="EMBL" id="JAVHJO010000002">
    <property type="protein sequence ID" value="KAK6542521.1"/>
    <property type="molecule type" value="Genomic_DNA"/>
</dbReference>
<keyword evidence="3" id="KW-1185">Reference proteome</keyword>
<accession>A0AAV9XKL6</accession>
<dbReference type="InterPro" id="IPR001810">
    <property type="entry name" value="F-box_dom"/>
</dbReference>
<organism evidence="2 3">
    <name type="scientific">Orbilia ellipsospora</name>
    <dbReference type="NCBI Taxonomy" id="2528407"/>
    <lineage>
        <taxon>Eukaryota</taxon>
        <taxon>Fungi</taxon>
        <taxon>Dikarya</taxon>
        <taxon>Ascomycota</taxon>
        <taxon>Pezizomycotina</taxon>
        <taxon>Orbiliomycetes</taxon>
        <taxon>Orbiliales</taxon>
        <taxon>Orbiliaceae</taxon>
        <taxon>Orbilia</taxon>
    </lineage>
</organism>
<name>A0AAV9XKL6_9PEZI</name>
<comment type="caution">
    <text evidence="2">The sequence shown here is derived from an EMBL/GenBank/DDBJ whole genome shotgun (WGS) entry which is preliminary data.</text>
</comment>
<evidence type="ECO:0000259" key="1">
    <source>
        <dbReference type="PROSITE" id="PS50181"/>
    </source>
</evidence>
<dbReference type="PROSITE" id="PS50181">
    <property type="entry name" value="FBOX"/>
    <property type="match status" value="1"/>
</dbReference>
<protein>
    <recommendedName>
        <fullName evidence="1">F-box domain-containing protein</fullName>
    </recommendedName>
</protein>
<reference evidence="2 3" key="1">
    <citation type="submission" date="2019-10" db="EMBL/GenBank/DDBJ databases">
        <authorList>
            <person name="Palmer J.M."/>
        </authorList>
    </citation>
    <scope>NUCLEOTIDE SEQUENCE [LARGE SCALE GENOMIC DNA]</scope>
    <source>
        <strain evidence="2 3">TWF694</strain>
    </source>
</reference>
<evidence type="ECO:0000313" key="3">
    <source>
        <dbReference type="Proteomes" id="UP001365542"/>
    </source>
</evidence>
<evidence type="ECO:0000313" key="2">
    <source>
        <dbReference type="EMBL" id="KAK6542521.1"/>
    </source>
</evidence>
<dbReference type="AlphaFoldDB" id="A0AAV9XKL6"/>
<dbReference type="CDD" id="cd09917">
    <property type="entry name" value="F-box_SF"/>
    <property type="match status" value="1"/>
</dbReference>